<name>A0A9N7N4R3_STRHE</name>
<dbReference type="InterPro" id="IPR050651">
    <property type="entry name" value="Plant_Cytochrome_P450_Monoox"/>
</dbReference>
<dbReference type="Gene3D" id="1.10.630.10">
    <property type="entry name" value="Cytochrome P450"/>
    <property type="match status" value="1"/>
</dbReference>
<dbReference type="GO" id="GO:0102915">
    <property type="term" value="F:piperitol synthase activity"/>
    <property type="evidence" value="ECO:0007669"/>
    <property type="project" value="UniProtKB-EC"/>
</dbReference>
<dbReference type="SUPFAM" id="SSF48264">
    <property type="entry name" value="Cytochrome P450"/>
    <property type="match status" value="1"/>
</dbReference>
<dbReference type="OrthoDB" id="1055148at2759"/>
<dbReference type="PRINTS" id="PR00385">
    <property type="entry name" value="P450"/>
</dbReference>
<evidence type="ECO:0000256" key="8">
    <source>
        <dbReference type="ARBA" id="ARBA00023136"/>
    </source>
</evidence>
<evidence type="ECO:0000256" key="14">
    <source>
        <dbReference type="RuleBase" id="RU000461"/>
    </source>
</evidence>
<dbReference type="Proteomes" id="UP001153555">
    <property type="component" value="Unassembled WGS sequence"/>
</dbReference>
<dbReference type="CDD" id="cd20653">
    <property type="entry name" value="CYP81"/>
    <property type="match status" value="1"/>
</dbReference>
<dbReference type="EMBL" id="CACSLK010024540">
    <property type="protein sequence ID" value="CAA0823186.1"/>
    <property type="molecule type" value="Genomic_DNA"/>
</dbReference>
<reference evidence="16" key="1">
    <citation type="submission" date="2019-12" db="EMBL/GenBank/DDBJ databases">
        <authorList>
            <person name="Scholes J."/>
        </authorList>
    </citation>
    <scope>NUCLEOTIDE SEQUENCE</scope>
</reference>
<evidence type="ECO:0000313" key="16">
    <source>
        <dbReference type="EMBL" id="CAA0823186.1"/>
    </source>
</evidence>
<dbReference type="InterPro" id="IPR002401">
    <property type="entry name" value="Cyt_P450_E_grp-I"/>
</dbReference>
<dbReference type="GO" id="GO:0016020">
    <property type="term" value="C:membrane"/>
    <property type="evidence" value="ECO:0007669"/>
    <property type="project" value="UniProtKB-SubCell"/>
</dbReference>
<keyword evidence="6 13" id="KW-0408">Iron</keyword>
<accession>A0A9N7N4R3</accession>
<keyword evidence="17" id="KW-1185">Reference proteome</keyword>
<proteinExistence type="inferred from homology"/>
<keyword evidence="4 13" id="KW-0479">Metal-binding</keyword>
<protein>
    <recommendedName>
        <fullName evidence="12">(+)-piperitol/(+)-sesamin synthase</fullName>
        <ecNumber evidence="12">1.14.19.74</ecNumber>
    </recommendedName>
</protein>
<comment type="caution">
    <text evidence="16">The sequence shown here is derived from an EMBL/GenBank/DDBJ whole genome shotgun (WGS) entry which is preliminary data.</text>
</comment>
<dbReference type="InterPro" id="IPR036396">
    <property type="entry name" value="Cyt_P450_sf"/>
</dbReference>
<evidence type="ECO:0000256" key="4">
    <source>
        <dbReference type="ARBA" id="ARBA00022723"/>
    </source>
</evidence>
<keyword evidence="8 15" id="KW-0472">Membrane</keyword>
<evidence type="ECO:0000256" key="1">
    <source>
        <dbReference type="ARBA" id="ARBA00004167"/>
    </source>
</evidence>
<keyword evidence="15" id="KW-1133">Transmembrane helix</keyword>
<evidence type="ECO:0000256" key="3">
    <source>
        <dbReference type="ARBA" id="ARBA00022617"/>
    </source>
</evidence>
<dbReference type="PROSITE" id="PS00086">
    <property type="entry name" value="CYTOCHROME_P450"/>
    <property type="match status" value="1"/>
</dbReference>
<dbReference type="GO" id="GO:0020037">
    <property type="term" value="F:heme binding"/>
    <property type="evidence" value="ECO:0007669"/>
    <property type="project" value="InterPro"/>
</dbReference>
<comment type="function">
    <text evidence="11">Involved in the biosynthesis of (+)-sesamin, a furofuran class lignan. Functions in a dual catalytic mode. Catalyzes the synthesis of (+)-sesamin from (+)- pinoresinol by formation of two successive methylenedioxy bridges on (+)-pinoresinol and (+)-piperitol, respectively.</text>
</comment>
<dbReference type="GO" id="GO:0005506">
    <property type="term" value="F:iron ion binding"/>
    <property type="evidence" value="ECO:0007669"/>
    <property type="project" value="InterPro"/>
</dbReference>
<dbReference type="EC" id="1.14.19.74" evidence="12"/>
<dbReference type="InterPro" id="IPR001128">
    <property type="entry name" value="Cyt_P450"/>
</dbReference>
<feature type="binding site" description="axial binding residue" evidence="13">
    <location>
        <position position="443"/>
    </location>
    <ligand>
        <name>heme</name>
        <dbReference type="ChEBI" id="CHEBI:30413"/>
    </ligand>
    <ligandPart>
        <name>Fe</name>
        <dbReference type="ChEBI" id="CHEBI:18248"/>
    </ligandPart>
</feature>
<evidence type="ECO:0000256" key="7">
    <source>
        <dbReference type="ARBA" id="ARBA00023033"/>
    </source>
</evidence>
<dbReference type="FunFam" id="1.10.630.10:FF:000023">
    <property type="entry name" value="Cytochrome P450 family protein"/>
    <property type="match status" value="1"/>
</dbReference>
<evidence type="ECO:0000256" key="9">
    <source>
        <dbReference type="ARBA" id="ARBA00052022"/>
    </source>
</evidence>
<evidence type="ECO:0000256" key="10">
    <source>
        <dbReference type="ARBA" id="ARBA00052057"/>
    </source>
</evidence>
<comment type="subcellular location">
    <subcellularLocation>
        <location evidence="1">Membrane</location>
        <topology evidence="1">Single-pass membrane protein</topology>
    </subcellularLocation>
</comment>
<evidence type="ECO:0000256" key="15">
    <source>
        <dbReference type="SAM" id="Phobius"/>
    </source>
</evidence>
<evidence type="ECO:0000256" key="11">
    <source>
        <dbReference type="ARBA" id="ARBA00056759"/>
    </source>
</evidence>
<gene>
    <name evidence="16" type="ORF">SHERM_20353</name>
</gene>
<evidence type="ECO:0000256" key="2">
    <source>
        <dbReference type="ARBA" id="ARBA00010617"/>
    </source>
</evidence>
<evidence type="ECO:0000256" key="13">
    <source>
        <dbReference type="PIRSR" id="PIRSR602401-1"/>
    </source>
</evidence>
<dbReference type="AlphaFoldDB" id="A0A9N7N4R3"/>
<keyword evidence="3 13" id="KW-0349">Heme</keyword>
<comment type="catalytic activity">
    <reaction evidence="9">
        <text>(+)-pinoresinol + reduced [NADPH--hemoprotein reductase] + O2 = (+)-piperitol + oxidized [NADPH--hemoprotein reductase] + 2 H2O + H(+)</text>
        <dbReference type="Rhea" id="RHEA:56776"/>
        <dbReference type="Rhea" id="RHEA-COMP:11964"/>
        <dbReference type="Rhea" id="RHEA-COMP:11965"/>
        <dbReference type="ChEBI" id="CHEBI:40"/>
        <dbReference type="ChEBI" id="CHEBI:15377"/>
        <dbReference type="ChEBI" id="CHEBI:15378"/>
        <dbReference type="ChEBI" id="CHEBI:15379"/>
        <dbReference type="ChEBI" id="CHEBI:57618"/>
        <dbReference type="ChEBI" id="CHEBI:58210"/>
        <dbReference type="ChEBI" id="CHEBI:141003"/>
        <dbReference type="EC" id="1.14.19.74"/>
    </reaction>
    <physiologicalReaction direction="left-to-right" evidence="9">
        <dbReference type="Rhea" id="RHEA:56777"/>
    </physiologicalReaction>
</comment>
<keyword evidence="15" id="KW-0812">Transmembrane</keyword>
<comment type="catalytic activity">
    <reaction evidence="10">
        <text>(+)-piperitol + reduced [NADPH--hemoprotein reductase] + O2 = (+)-sesamin + oxidized [NADPH--hemoprotein reductase] + 2 H2O + H(+)</text>
        <dbReference type="Rhea" id="RHEA:56780"/>
        <dbReference type="Rhea" id="RHEA-COMP:11964"/>
        <dbReference type="Rhea" id="RHEA-COMP:11965"/>
        <dbReference type="ChEBI" id="CHEBI:15377"/>
        <dbReference type="ChEBI" id="CHEBI:15378"/>
        <dbReference type="ChEBI" id="CHEBI:15379"/>
        <dbReference type="ChEBI" id="CHEBI:57618"/>
        <dbReference type="ChEBI" id="CHEBI:58210"/>
        <dbReference type="ChEBI" id="CHEBI:66470"/>
        <dbReference type="ChEBI" id="CHEBI:141003"/>
        <dbReference type="EC" id="1.14.19.74"/>
    </reaction>
    <physiologicalReaction direction="left-to-right" evidence="10">
        <dbReference type="Rhea" id="RHEA:56781"/>
    </physiologicalReaction>
</comment>
<evidence type="ECO:0000313" key="17">
    <source>
        <dbReference type="Proteomes" id="UP001153555"/>
    </source>
</evidence>
<sequence>MEPLILYSLHCFSLLAFLYVLLPLFLRKLGNLPPSPPISLPIIGHLYLLKQPPPLHRTLSKISRKFGPVVLLHFGSRPVLLVSSPSSAEECLSTNDVAFACRPRLLAGKILGHNYSTLVWAPYGDWWRNLRRVATTQILSAHRIRSFGETRADEVRRLVCRLSAPAPAAVDVRTAVFEMVLNIMTRMVAGKRYYDDGSGDSLGEAKEFKEMVTEIFRVSGATNAGDFLPVLRWLGVNGLEKRLKKLQVRRDRFYQNLIDERRRTTEIEKGEKDMTLIDVLLADQETDPEVYTDEYVQGMIQVMLAAGTDTSALTIEWAMSLLLNHPESLIRAQAEIDSTIGHSRLVNDSDLPNLPYLHAIINETLRMYPVGPLLVPHEASTDCVVGGYRVPRGTMLLVNVWAIQNDPNLWEDPRAFKPERFANFQGQRDGFKFVPFGYGRRGCPGENLAMHAVGLALASLIQCLEWERVGSEEVDMNEGLGLTIPKAQPLVAKCRLRREMGELIGNYK</sequence>
<feature type="transmembrane region" description="Helical" evidence="15">
    <location>
        <begin position="6"/>
        <end position="26"/>
    </location>
</feature>
<dbReference type="PRINTS" id="PR00463">
    <property type="entry name" value="EP450I"/>
</dbReference>
<dbReference type="Pfam" id="PF00067">
    <property type="entry name" value="p450"/>
    <property type="match status" value="1"/>
</dbReference>
<keyword evidence="5 14" id="KW-0560">Oxidoreductase</keyword>
<dbReference type="PANTHER" id="PTHR47947">
    <property type="entry name" value="CYTOCHROME P450 82C3-RELATED"/>
    <property type="match status" value="1"/>
</dbReference>
<keyword evidence="7 14" id="KW-0503">Monooxygenase</keyword>
<comment type="similarity">
    <text evidence="2 14">Belongs to the cytochrome P450 family.</text>
</comment>
<evidence type="ECO:0000256" key="5">
    <source>
        <dbReference type="ARBA" id="ARBA00023002"/>
    </source>
</evidence>
<organism evidence="16 17">
    <name type="scientific">Striga hermonthica</name>
    <name type="common">Purple witchweed</name>
    <name type="synonym">Buchnera hermonthica</name>
    <dbReference type="NCBI Taxonomy" id="68872"/>
    <lineage>
        <taxon>Eukaryota</taxon>
        <taxon>Viridiplantae</taxon>
        <taxon>Streptophyta</taxon>
        <taxon>Embryophyta</taxon>
        <taxon>Tracheophyta</taxon>
        <taxon>Spermatophyta</taxon>
        <taxon>Magnoliopsida</taxon>
        <taxon>eudicotyledons</taxon>
        <taxon>Gunneridae</taxon>
        <taxon>Pentapetalae</taxon>
        <taxon>asterids</taxon>
        <taxon>lamiids</taxon>
        <taxon>Lamiales</taxon>
        <taxon>Orobanchaceae</taxon>
        <taxon>Buchnereae</taxon>
        <taxon>Striga</taxon>
    </lineage>
</organism>
<comment type="cofactor">
    <cofactor evidence="13">
        <name>heme</name>
        <dbReference type="ChEBI" id="CHEBI:30413"/>
    </cofactor>
</comment>
<dbReference type="InterPro" id="IPR017972">
    <property type="entry name" value="Cyt_P450_CS"/>
</dbReference>
<evidence type="ECO:0000256" key="6">
    <source>
        <dbReference type="ARBA" id="ARBA00023004"/>
    </source>
</evidence>
<evidence type="ECO:0000256" key="12">
    <source>
        <dbReference type="ARBA" id="ARBA00066876"/>
    </source>
</evidence>
<dbReference type="PANTHER" id="PTHR47947:SF3">
    <property type="entry name" value="CYTOCHROME P450 81D1-LIKE"/>
    <property type="match status" value="1"/>
</dbReference>